<organism evidence="1 2">
    <name type="scientific">Catharanthus roseus</name>
    <name type="common">Madagascar periwinkle</name>
    <name type="synonym">Vinca rosea</name>
    <dbReference type="NCBI Taxonomy" id="4058"/>
    <lineage>
        <taxon>Eukaryota</taxon>
        <taxon>Viridiplantae</taxon>
        <taxon>Streptophyta</taxon>
        <taxon>Embryophyta</taxon>
        <taxon>Tracheophyta</taxon>
        <taxon>Spermatophyta</taxon>
        <taxon>Magnoliopsida</taxon>
        <taxon>eudicotyledons</taxon>
        <taxon>Gunneridae</taxon>
        <taxon>Pentapetalae</taxon>
        <taxon>asterids</taxon>
        <taxon>lamiids</taxon>
        <taxon>Gentianales</taxon>
        <taxon>Apocynaceae</taxon>
        <taxon>Rauvolfioideae</taxon>
        <taxon>Vinceae</taxon>
        <taxon>Catharanthinae</taxon>
        <taxon>Catharanthus</taxon>
    </lineage>
</organism>
<comment type="caution">
    <text evidence="1">The sequence shown here is derived from an EMBL/GenBank/DDBJ whole genome shotgun (WGS) entry which is preliminary data.</text>
</comment>
<sequence length="867" mass="95391">MVNDSIQAEETETTALLMSSSVSHNESDQLQKRTGTIWTAIAHIITGVIGAGVLSLAWSVAQLGWVAGPLTVVAFAGITVVSTFILCDCYRSPDSEYGPIRKRSLLEAVKFYLGEKSQMVCGIFLLEGFYGCGVTYTITAAASFRAIQKSNCYHKEGHEANCGEKDQISTILFGLLQILVSQIPNFHNIAWLSVVAAVMSFCYASTGLGLAFAKVLENKEILGSISGVPATGVANKIWSIFEALGDIAFAFPFSMIVLEIQDTLKSPPPEVHTMKRASLFSILITTFFYLCCGCFGYAAFGNNTPGNLLTGFGFYEPYWLVDFANACVILHLVGGYQIYSQPIFSLADKWINQRLPDRACTKKFTLKLPYLPAWESNLMRVCFRSTYVISTTIIALLFPFFNQVLGVLGALNFWPVMIYFPLEMYFVHKKIGNIWTALAHIITAVIGSGVLSLAWSMSRLGWIAAPIAMLLFALISLVSTFLLCNCYKSPDPDLGPNRNGSFLEAVQMILGKRNAAVCGVIVGINFVKVGIVYTITSALCIRAILKSTCYHYQGHDAPCEYKISNFILLFGLVQIFVSQVPDFRNTKWLSVVAAIMSFTYSIIGSGLGLAKILENGEIKGSITGVPTSTSAEKVWAIAQATGNIAFSFPFSLIFLEIQDTMRSPPPEKATMKKASVAAVCLATFFYLCCGGLGYAAFGNSTPGNLLTGFGFYEPYWLVNFANACVILHLVGGYQVFSQPLFAMVERWIAIKFPESVVLNDIYSLKIPFLPTMTVNLLRVFFRTAYVAMVTGVGILFPYFNQVVAVAGSINFWPIVIYFPVEMYLVQKNIGSWTPKWVFLRLYSVFCFVMIVFAFIGSVKGLISERFG</sequence>
<gene>
    <name evidence="1" type="ORF">M9H77_14996</name>
</gene>
<evidence type="ECO:0000313" key="1">
    <source>
        <dbReference type="EMBL" id="KAI5674632.1"/>
    </source>
</evidence>
<dbReference type="EMBL" id="CM044703">
    <property type="protein sequence ID" value="KAI5674632.1"/>
    <property type="molecule type" value="Genomic_DNA"/>
</dbReference>
<proteinExistence type="predicted"/>
<keyword evidence="2" id="KW-1185">Reference proteome</keyword>
<dbReference type="Proteomes" id="UP001060085">
    <property type="component" value="Linkage Group LG03"/>
</dbReference>
<evidence type="ECO:0000313" key="2">
    <source>
        <dbReference type="Proteomes" id="UP001060085"/>
    </source>
</evidence>
<reference evidence="2" key="1">
    <citation type="journal article" date="2023" name="Nat. Plants">
        <title>Single-cell RNA sequencing provides a high-resolution roadmap for understanding the multicellular compartmentation of specialized metabolism.</title>
        <authorList>
            <person name="Sun S."/>
            <person name="Shen X."/>
            <person name="Li Y."/>
            <person name="Li Y."/>
            <person name="Wang S."/>
            <person name="Li R."/>
            <person name="Zhang H."/>
            <person name="Shen G."/>
            <person name="Guo B."/>
            <person name="Wei J."/>
            <person name="Xu J."/>
            <person name="St-Pierre B."/>
            <person name="Chen S."/>
            <person name="Sun C."/>
        </authorList>
    </citation>
    <scope>NUCLEOTIDE SEQUENCE [LARGE SCALE GENOMIC DNA]</scope>
</reference>
<name>A0ACC0BPP2_CATRO</name>
<protein>
    <submittedName>
        <fullName evidence="1">Uncharacterized protein</fullName>
    </submittedName>
</protein>
<accession>A0ACC0BPP2</accession>